<evidence type="ECO:0000256" key="3">
    <source>
        <dbReference type="ARBA" id="ARBA00022606"/>
    </source>
</evidence>
<evidence type="ECO:0000313" key="10">
    <source>
        <dbReference type="EMBL" id="KAL3285045.1"/>
    </source>
</evidence>
<keyword evidence="6" id="KW-1133">Transmembrane helix</keyword>
<dbReference type="AlphaFoldDB" id="A0ABD2P2P1"/>
<evidence type="ECO:0000256" key="5">
    <source>
        <dbReference type="ARBA" id="ARBA00022725"/>
    </source>
</evidence>
<keyword evidence="8" id="KW-0675">Receptor</keyword>
<proteinExistence type="predicted"/>
<keyword evidence="5" id="KW-0552">Olfaction</keyword>
<dbReference type="GO" id="GO:0007608">
    <property type="term" value="P:sensory perception of smell"/>
    <property type="evidence" value="ECO:0007669"/>
    <property type="project" value="UniProtKB-KW"/>
</dbReference>
<protein>
    <submittedName>
        <fullName evidence="10">Uncharacterized protein</fullName>
    </submittedName>
</protein>
<evidence type="ECO:0000256" key="9">
    <source>
        <dbReference type="ARBA" id="ARBA00023224"/>
    </source>
</evidence>
<dbReference type="PANTHER" id="PTHR21137:SF35">
    <property type="entry name" value="ODORANT RECEPTOR 19A-RELATED"/>
    <property type="match status" value="1"/>
</dbReference>
<dbReference type="EMBL" id="JABFTP020000165">
    <property type="protein sequence ID" value="KAL3285045.1"/>
    <property type="molecule type" value="Genomic_DNA"/>
</dbReference>
<keyword evidence="11" id="KW-1185">Reference proteome</keyword>
<dbReference type="Proteomes" id="UP001516400">
    <property type="component" value="Unassembled WGS sequence"/>
</dbReference>
<dbReference type="InterPro" id="IPR004117">
    <property type="entry name" value="7tm6_olfct_rcpt"/>
</dbReference>
<dbReference type="GO" id="GO:0005886">
    <property type="term" value="C:plasma membrane"/>
    <property type="evidence" value="ECO:0007669"/>
    <property type="project" value="UniProtKB-SubCell"/>
</dbReference>
<keyword evidence="4" id="KW-0812">Transmembrane</keyword>
<gene>
    <name evidence="10" type="ORF">HHI36_019172</name>
</gene>
<dbReference type="GO" id="GO:0007165">
    <property type="term" value="P:signal transduction"/>
    <property type="evidence" value="ECO:0007669"/>
    <property type="project" value="UniProtKB-KW"/>
</dbReference>
<accession>A0ABD2P2P1</accession>
<evidence type="ECO:0000256" key="8">
    <source>
        <dbReference type="ARBA" id="ARBA00023170"/>
    </source>
</evidence>
<comment type="caution">
    <text evidence="10">The sequence shown here is derived from an EMBL/GenBank/DDBJ whole genome shotgun (WGS) entry which is preliminary data.</text>
</comment>
<evidence type="ECO:0000256" key="7">
    <source>
        <dbReference type="ARBA" id="ARBA00023136"/>
    </source>
</evidence>
<reference evidence="10 11" key="1">
    <citation type="journal article" date="2021" name="BMC Biol.">
        <title>Horizontally acquired antibacterial genes associated with adaptive radiation of ladybird beetles.</title>
        <authorList>
            <person name="Li H.S."/>
            <person name="Tang X.F."/>
            <person name="Huang Y.H."/>
            <person name="Xu Z.Y."/>
            <person name="Chen M.L."/>
            <person name="Du X.Y."/>
            <person name="Qiu B.Y."/>
            <person name="Chen P.T."/>
            <person name="Zhang W."/>
            <person name="Slipinski A."/>
            <person name="Escalona H.E."/>
            <person name="Waterhouse R.M."/>
            <person name="Zwick A."/>
            <person name="Pang H."/>
        </authorList>
    </citation>
    <scope>NUCLEOTIDE SEQUENCE [LARGE SCALE GENOMIC DNA]</scope>
    <source>
        <strain evidence="10">SYSU2018</strain>
    </source>
</reference>
<comment type="subcellular location">
    <subcellularLocation>
        <location evidence="1">Cell membrane</location>
        <topology evidence="1">Multi-pass membrane protein</topology>
    </subcellularLocation>
</comment>
<keyword evidence="2" id="KW-1003">Cell membrane</keyword>
<evidence type="ECO:0000256" key="4">
    <source>
        <dbReference type="ARBA" id="ARBA00022692"/>
    </source>
</evidence>
<keyword evidence="7" id="KW-0472">Membrane</keyword>
<keyword evidence="9" id="KW-0807">Transducer</keyword>
<name>A0ABD2P2P1_9CUCU</name>
<organism evidence="10 11">
    <name type="scientific">Cryptolaemus montrouzieri</name>
    <dbReference type="NCBI Taxonomy" id="559131"/>
    <lineage>
        <taxon>Eukaryota</taxon>
        <taxon>Metazoa</taxon>
        <taxon>Ecdysozoa</taxon>
        <taxon>Arthropoda</taxon>
        <taxon>Hexapoda</taxon>
        <taxon>Insecta</taxon>
        <taxon>Pterygota</taxon>
        <taxon>Neoptera</taxon>
        <taxon>Endopterygota</taxon>
        <taxon>Coleoptera</taxon>
        <taxon>Polyphaga</taxon>
        <taxon>Cucujiformia</taxon>
        <taxon>Coccinelloidea</taxon>
        <taxon>Coccinellidae</taxon>
        <taxon>Scymninae</taxon>
        <taxon>Scymnini</taxon>
        <taxon>Cryptolaemus</taxon>
    </lineage>
</organism>
<evidence type="ECO:0000256" key="6">
    <source>
        <dbReference type="ARBA" id="ARBA00022989"/>
    </source>
</evidence>
<evidence type="ECO:0000313" key="11">
    <source>
        <dbReference type="Proteomes" id="UP001516400"/>
    </source>
</evidence>
<dbReference type="PANTHER" id="PTHR21137">
    <property type="entry name" value="ODORANT RECEPTOR"/>
    <property type="match status" value="1"/>
</dbReference>
<evidence type="ECO:0000256" key="2">
    <source>
        <dbReference type="ARBA" id="ARBA00022475"/>
    </source>
</evidence>
<dbReference type="Pfam" id="PF02949">
    <property type="entry name" value="7tm_6"/>
    <property type="match status" value="1"/>
</dbReference>
<sequence length="107" mass="12633">MGNRFLPFDSWYPYPYLESPWFELSYIHQCIATSFNHFMHTGIDCLYSGLMAIVGSQCDFLRYKILEYKQPGEFGVPINNIDSLKEDDLDYESFFKNIVKHHKHILG</sequence>
<evidence type="ECO:0000256" key="1">
    <source>
        <dbReference type="ARBA" id="ARBA00004651"/>
    </source>
</evidence>
<keyword evidence="3" id="KW-0716">Sensory transduction</keyword>